<dbReference type="EMBL" id="CM023490">
    <property type="protein sequence ID" value="KAH6943089.1"/>
    <property type="molecule type" value="Genomic_DNA"/>
</dbReference>
<name>A0ACB7TE06_HYAAI</name>
<sequence>MDYTRGLPTVLLVDPQSSESSEKSRNGSSQRKVVSHRYTFDWTLDERCSQEEVYRQVGKPLVENLLQGFNGAVFAYGATGTGKTYTMVGTDKSPGLMVRVFDDIFQFAKHNDATTRTSVLISYMEIYNENIRDLLNTSNNYLELREDPMGGNQVLGLSEVEVTNSSEVLRLLQKGNKRRTVEPTAANQTSSRSHALLRVSIRQSSKDVSDPDSARHRVGKLFMVDLAGSERASNTKNTGMRLKEGAHINKSLLALGNVINALATRNPKYVNFRDSKLTRLLKEALSGNCRTVMVAHISPASAHYDESRNTLVRCNLVDVSHHVKQYQSIITELRQEIQKLQDRIEMNDSAASREHPSLSATSPDDAPADNKMAANGHNDNRSTDEEEEARRHLDAGDENQDGMHHNYHQNREDQRRAESAARERHLQSDKADADREIRELRAELMDAFNRQMEVRRKMMEIDNFLLALSTDLEKLSIVINQWETQKVKYEATEGEGSPEEEPGYIRQAWEDIEYIQGEQQKFLAMREDVEKEFEEAREHTYKLTENLPNVASSEEQRELLRLLTQVHKLEVESILGLSRLTVEIEMQTDQLIREHELRQRDLMIVRYDRQRLLCDEIIGKQKVLIDAQATRELNELYRIYQQEIQDLSTGRDSVMKHLNVNPYRPNSVLGLRPLGSSESMWDLSHMEPLREEDDRVDSQGVPLSSQSDNVAVRRHEALRAHRDARGGGGGAAAAASRTVRNTRHGQHHGANGSSSSSDSVSEPPHTPGGGVLSQLPPVELTNYVSHRDDIEASTRRISSLAAQRRFLRTAERSRSQWIESTSPGTPQVRRYVGSNSSSLPSSVLANGSSSTLDRRLLHPAYRRDSLESLPQLQDAYRRTQRKKDAMLRSRVLRTVGSSTGRWSSMPARTATATVRQGNGRITLQDVLRFYVER</sequence>
<gene>
    <name evidence="1" type="ORF">HPB50_015993</name>
</gene>
<dbReference type="Proteomes" id="UP000821845">
    <property type="component" value="Chromosome 10"/>
</dbReference>
<evidence type="ECO:0000313" key="2">
    <source>
        <dbReference type="Proteomes" id="UP000821845"/>
    </source>
</evidence>
<organism evidence="1 2">
    <name type="scientific">Hyalomma asiaticum</name>
    <name type="common">Tick</name>
    <dbReference type="NCBI Taxonomy" id="266040"/>
    <lineage>
        <taxon>Eukaryota</taxon>
        <taxon>Metazoa</taxon>
        <taxon>Ecdysozoa</taxon>
        <taxon>Arthropoda</taxon>
        <taxon>Chelicerata</taxon>
        <taxon>Arachnida</taxon>
        <taxon>Acari</taxon>
        <taxon>Parasitiformes</taxon>
        <taxon>Ixodida</taxon>
        <taxon>Ixodoidea</taxon>
        <taxon>Ixodidae</taxon>
        <taxon>Hyalomminae</taxon>
        <taxon>Hyalomma</taxon>
    </lineage>
</organism>
<comment type="caution">
    <text evidence="1">The sequence shown here is derived from an EMBL/GenBank/DDBJ whole genome shotgun (WGS) entry which is preliminary data.</text>
</comment>
<evidence type="ECO:0000313" key="1">
    <source>
        <dbReference type="EMBL" id="KAH6943089.1"/>
    </source>
</evidence>
<keyword evidence="2" id="KW-1185">Reference proteome</keyword>
<reference evidence="1" key="1">
    <citation type="submission" date="2020-05" db="EMBL/GenBank/DDBJ databases">
        <title>Large-scale comparative analyses of tick genomes elucidate their genetic diversity and vector capacities.</title>
        <authorList>
            <person name="Jia N."/>
            <person name="Wang J."/>
            <person name="Shi W."/>
            <person name="Du L."/>
            <person name="Sun Y."/>
            <person name="Zhan W."/>
            <person name="Jiang J."/>
            <person name="Wang Q."/>
            <person name="Zhang B."/>
            <person name="Ji P."/>
            <person name="Sakyi L.B."/>
            <person name="Cui X."/>
            <person name="Yuan T."/>
            <person name="Jiang B."/>
            <person name="Yang W."/>
            <person name="Lam T.T.-Y."/>
            <person name="Chang Q."/>
            <person name="Ding S."/>
            <person name="Wang X."/>
            <person name="Zhu J."/>
            <person name="Ruan X."/>
            <person name="Zhao L."/>
            <person name="Wei J."/>
            <person name="Que T."/>
            <person name="Du C."/>
            <person name="Cheng J."/>
            <person name="Dai P."/>
            <person name="Han X."/>
            <person name="Huang E."/>
            <person name="Gao Y."/>
            <person name="Liu J."/>
            <person name="Shao H."/>
            <person name="Ye R."/>
            <person name="Li L."/>
            <person name="Wei W."/>
            <person name="Wang X."/>
            <person name="Wang C."/>
            <person name="Yang T."/>
            <person name="Huo Q."/>
            <person name="Li W."/>
            <person name="Guo W."/>
            <person name="Chen H."/>
            <person name="Zhou L."/>
            <person name="Ni X."/>
            <person name="Tian J."/>
            <person name="Zhou Y."/>
            <person name="Sheng Y."/>
            <person name="Liu T."/>
            <person name="Pan Y."/>
            <person name="Xia L."/>
            <person name="Li J."/>
            <person name="Zhao F."/>
            <person name="Cao W."/>
        </authorList>
    </citation>
    <scope>NUCLEOTIDE SEQUENCE</scope>
    <source>
        <strain evidence="1">Hyas-2018</strain>
    </source>
</reference>
<accession>A0ACB7TE06</accession>
<protein>
    <submittedName>
        <fullName evidence="1">Uncharacterized protein</fullName>
    </submittedName>
</protein>
<proteinExistence type="predicted"/>